<dbReference type="RefSeq" id="WP_184169601.1">
    <property type="nucleotide sequence ID" value="NZ_JACHGF010000001.1"/>
</dbReference>
<organism evidence="2 3">
    <name type="scientific">Rhabdobacter roseus</name>
    <dbReference type="NCBI Taxonomy" id="1655419"/>
    <lineage>
        <taxon>Bacteria</taxon>
        <taxon>Pseudomonadati</taxon>
        <taxon>Bacteroidota</taxon>
        <taxon>Cytophagia</taxon>
        <taxon>Cytophagales</taxon>
        <taxon>Cytophagaceae</taxon>
        <taxon>Rhabdobacter</taxon>
    </lineage>
</organism>
<comment type="caution">
    <text evidence="2">The sequence shown here is derived from an EMBL/GenBank/DDBJ whole genome shotgun (WGS) entry which is preliminary data.</text>
</comment>
<name>A0A840TQR3_9BACT</name>
<evidence type="ECO:0000256" key="1">
    <source>
        <dbReference type="SAM" id="SignalP"/>
    </source>
</evidence>
<protein>
    <recommendedName>
        <fullName evidence="4">Transporter</fullName>
    </recommendedName>
</protein>
<keyword evidence="1" id="KW-0732">Signal</keyword>
<sequence length="301" mass="33938">MRRKLIGCLVLLVVVLYGNVARAQMPHDAIYMPKKQICLAGMYGHSRWNQYWEGSLKRENFNLGTHTTQSVMLMPAIGITDRLNVILAVPYVWTRTSAGNLLGQEGFQDFSGWLKYKVLDFRGLSLHGVVGGSIPMGNYVPDFLPMSIGMQAKTATGRLIVNYTHPATGLYLNGHGSYSWRSKIRVDRDAYQAHDRVYNTNEVGVPNAIDMGVRLGVLKPKWQLEAFTERFSCVDGDYIRRNDMPFPTNKMEMTTAGLYGKIQPKQLGLNARVGRVLEGRNAGQSWSYTVGVLYQFNYLKK</sequence>
<dbReference type="EMBL" id="JACHGF010000001">
    <property type="protein sequence ID" value="MBB5282089.1"/>
    <property type="molecule type" value="Genomic_DNA"/>
</dbReference>
<proteinExistence type="predicted"/>
<evidence type="ECO:0000313" key="2">
    <source>
        <dbReference type="EMBL" id="MBB5282089.1"/>
    </source>
</evidence>
<feature type="chain" id="PRO_5033024137" description="Transporter" evidence="1">
    <location>
        <begin position="24"/>
        <end position="301"/>
    </location>
</feature>
<keyword evidence="3" id="KW-1185">Reference proteome</keyword>
<feature type="signal peptide" evidence="1">
    <location>
        <begin position="1"/>
        <end position="23"/>
    </location>
</feature>
<dbReference type="Proteomes" id="UP000557307">
    <property type="component" value="Unassembled WGS sequence"/>
</dbReference>
<reference evidence="2 3" key="1">
    <citation type="submission" date="2020-08" db="EMBL/GenBank/DDBJ databases">
        <title>Genomic Encyclopedia of Type Strains, Phase IV (KMG-IV): sequencing the most valuable type-strain genomes for metagenomic binning, comparative biology and taxonomic classification.</title>
        <authorList>
            <person name="Goeker M."/>
        </authorList>
    </citation>
    <scope>NUCLEOTIDE SEQUENCE [LARGE SCALE GENOMIC DNA]</scope>
    <source>
        <strain evidence="2 3">DSM 105074</strain>
    </source>
</reference>
<evidence type="ECO:0008006" key="4">
    <source>
        <dbReference type="Google" id="ProtNLM"/>
    </source>
</evidence>
<gene>
    <name evidence="2" type="ORF">HNQ92_000210</name>
</gene>
<accession>A0A840TQR3</accession>
<evidence type="ECO:0000313" key="3">
    <source>
        <dbReference type="Proteomes" id="UP000557307"/>
    </source>
</evidence>
<dbReference type="AlphaFoldDB" id="A0A840TQR3"/>